<dbReference type="Proteomes" id="UP001597079">
    <property type="component" value="Unassembled WGS sequence"/>
</dbReference>
<dbReference type="Gene3D" id="1.10.357.10">
    <property type="entry name" value="Tetracycline Repressor, domain 2"/>
    <property type="match status" value="1"/>
</dbReference>
<keyword evidence="1 2" id="KW-0238">DNA-binding</keyword>
<evidence type="ECO:0000256" key="2">
    <source>
        <dbReference type="PROSITE-ProRule" id="PRU00335"/>
    </source>
</evidence>
<dbReference type="Pfam" id="PF22604">
    <property type="entry name" value="TetR_HI_0893_C"/>
    <property type="match status" value="1"/>
</dbReference>
<evidence type="ECO:0000313" key="5">
    <source>
        <dbReference type="Proteomes" id="UP001597079"/>
    </source>
</evidence>
<evidence type="ECO:0000256" key="1">
    <source>
        <dbReference type="ARBA" id="ARBA00023125"/>
    </source>
</evidence>
<sequence length="191" mass="22652">MRHKDENKRDAIFRATIELLNQIGFSDISMSKIAKHAKVSSATIYVYFDNKDDMFRKVYLDVKEKMSRQMTRHVDISMPIRDAHRQIMTDLLDFIRNNQDEFLFMEQFSASPMPDRLLLQESSEIAIRTLHDFINRGKYENVLKPYDNKLLLSYCYFPIARLATAEVRHRIHITEDDLNAVIQMSWDAIRM</sequence>
<evidence type="ECO:0000313" key="4">
    <source>
        <dbReference type="EMBL" id="MFD1674390.1"/>
    </source>
</evidence>
<evidence type="ECO:0000259" key="3">
    <source>
        <dbReference type="PROSITE" id="PS50977"/>
    </source>
</evidence>
<dbReference type="InterPro" id="IPR009057">
    <property type="entry name" value="Homeodomain-like_sf"/>
</dbReference>
<dbReference type="PROSITE" id="PS50977">
    <property type="entry name" value="HTH_TETR_2"/>
    <property type="match status" value="1"/>
</dbReference>
<accession>A0ABW4JG42</accession>
<proteinExistence type="predicted"/>
<organism evidence="4 5">
    <name type="scientific">Alicyclobacillus fodiniaquatilis</name>
    <dbReference type="NCBI Taxonomy" id="1661150"/>
    <lineage>
        <taxon>Bacteria</taxon>
        <taxon>Bacillati</taxon>
        <taxon>Bacillota</taxon>
        <taxon>Bacilli</taxon>
        <taxon>Bacillales</taxon>
        <taxon>Alicyclobacillaceae</taxon>
        <taxon>Alicyclobacillus</taxon>
    </lineage>
</organism>
<dbReference type="InterPro" id="IPR023772">
    <property type="entry name" value="DNA-bd_HTH_TetR-type_CS"/>
</dbReference>
<feature type="DNA-binding region" description="H-T-H motif" evidence="2">
    <location>
        <begin position="29"/>
        <end position="48"/>
    </location>
</feature>
<gene>
    <name evidence="4" type="ORF">ACFSB2_06685</name>
</gene>
<dbReference type="PANTHER" id="PTHR30055">
    <property type="entry name" value="HTH-TYPE TRANSCRIPTIONAL REGULATOR RUTR"/>
    <property type="match status" value="1"/>
</dbReference>
<comment type="caution">
    <text evidence="4">The sequence shown here is derived from an EMBL/GenBank/DDBJ whole genome shotgun (WGS) entry which is preliminary data.</text>
</comment>
<dbReference type="Pfam" id="PF00440">
    <property type="entry name" value="TetR_N"/>
    <property type="match status" value="1"/>
</dbReference>
<name>A0ABW4JG42_9BACL</name>
<dbReference type="InterPro" id="IPR054422">
    <property type="entry name" value="TetR-like_HI_0893_C"/>
</dbReference>
<dbReference type="InterPro" id="IPR050109">
    <property type="entry name" value="HTH-type_TetR-like_transc_reg"/>
</dbReference>
<protein>
    <submittedName>
        <fullName evidence="4">TetR/AcrR family transcriptional regulator</fullName>
    </submittedName>
</protein>
<dbReference type="PRINTS" id="PR00455">
    <property type="entry name" value="HTHTETR"/>
</dbReference>
<dbReference type="PANTHER" id="PTHR30055:SF207">
    <property type="entry name" value="HTH-TYPE TRANSCRIPTIONAL REPRESSOR FATR"/>
    <property type="match status" value="1"/>
</dbReference>
<dbReference type="SUPFAM" id="SSF46689">
    <property type="entry name" value="Homeodomain-like"/>
    <property type="match status" value="1"/>
</dbReference>
<reference evidence="5" key="1">
    <citation type="journal article" date="2019" name="Int. J. Syst. Evol. Microbiol.">
        <title>The Global Catalogue of Microorganisms (GCM) 10K type strain sequencing project: providing services to taxonomists for standard genome sequencing and annotation.</title>
        <authorList>
            <consortium name="The Broad Institute Genomics Platform"/>
            <consortium name="The Broad Institute Genome Sequencing Center for Infectious Disease"/>
            <person name="Wu L."/>
            <person name="Ma J."/>
        </authorList>
    </citation>
    <scope>NUCLEOTIDE SEQUENCE [LARGE SCALE GENOMIC DNA]</scope>
    <source>
        <strain evidence="5">CGMCC 1.12286</strain>
    </source>
</reference>
<dbReference type="InterPro" id="IPR001647">
    <property type="entry name" value="HTH_TetR"/>
</dbReference>
<dbReference type="EMBL" id="JBHUCX010000020">
    <property type="protein sequence ID" value="MFD1674390.1"/>
    <property type="molecule type" value="Genomic_DNA"/>
</dbReference>
<keyword evidence="5" id="KW-1185">Reference proteome</keyword>
<dbReference type="PROSITE" id="PS01081">
    <property type="entry name" value="HTH_TETR_1"/>
    <property type="match status" value="1"/>
</dbReference>
<feature type="domain" description="HTH tetR-type" evidence="3">
    <location>
        <begin position="6"/>
        <end position="66"/>
    </location>
</feature>